<dbReference type="SUPFAM" id="SSF50249">
    <property type="entry name" value="Nucleic acid-binding proteins"/>
    <property type="match status" value="1"/>
</dbReference>
<gene>
    <name evidence="1" type="ORF">OKW52_22835</name>
</gene>
<evidence type="ECO:0000313" key="1">
    <source>
        <dbReference type="EMBL" id="MCW1935012.1"/>
    </source>
</evidence>
<keyword evidence="2" id="KW-1185">Reference proteome</keyword>
<reference evidence="1 2" key="1">
    <citation type="submission" date="2022-10" db="EMBL/GenBank/DDBJ databases">
        <title>Pararhodobacter sp. nov., isolated from marine algae.</title>
        <authorList>
            <person name="Choi B.J."/>
            <person name="Kim J.M."/>
            <person name="Lee J.K."/>
            <person name="Choi D.G."/>
            <person name="Jeon C.O."/>
        </authorList>
    </citation>
    <scope>NUCLEOTIDE SEQUENCE [LARGE SCALE GENOMIC DNA]</scope>
    <source>
        <strain evidence="1 2">ZQ420</strain>
    </source>
</reference>
<sequence>MTQLITHNALRPQPVVTAETRTFWDGAARGDLRLRRCTGCGRLAAPGAPRCVGCLGDAFRDETLSGSVVLVGRTVLHLQPLPGRDGPLVIVECAVAEDPRIVLIALDEGDVTENARPGSPFTVIFPATEEGACFATVQP</sequence>
<comment type="caution">
    <text evidence="1">The sequence shown here is derived from an EMBL/GenBank/DDBJ whole genome shotgun (WGS) entry which is preliminary data.</text>
</comment>
<organism evidence="1 2">
    <name type="scientific">Pararhodobacter zhoushanensis</name>
    <dbReference type="NCBI Taxonomy" id="2479545"/>
    <lineage>
        <taxon>Bacteria</taxon>
        <taxon>Pseudomonadati</taxon>
        <taxon>Pseudomonadota</taxon>
        <taxon>Alphaproteobacteria</taxon>
        <taxon>Rhodobacterales</taxon>
        <taxon>Paracoccaceae</taxon>
        <taxon>Pararhodobacter</taxon>
    </lineage>
</organism>
<dbReference type="RefSeq" id="WP_264507897.1">
    <property type="nucleotide sequence ID" value="NZ_JAPDFL010000002.1"/>
</dbReference>
<dbReference type="EMBL" id="JAPDFL010000002">
    <property type="protein sequence ID" value="MCW1935012.1"/>
    <property type="molecule type" value="Genomic_DNA"/>
</dbReference>
<evidence type="ECO:0000313" key="2">
    <source>
        <dbReference type="Proteomes" id="UP001208938"/>
    </source>
</evidence>
<dbReference type="Proteomes" id="UP001208938">
    <property type="component" value="Unassembled WGS sequence"/>
</dbReference>
<dbReference type="InterPro" id="IPR012340">
    <property type="entry name" value="NA-bd_OB-fold"/>
</dbReference>
<accession>A0ABT3H5F7</accession>
<evidence type="ECO:0008006" key="3">
    <source>
        <dbReference type="Google" id="ProtNLM"/>
    </source>
</evidence>
<protein>
    <recommendedName>
        <fullName evidence="3">DUF35 domain-containing protein</fullName>
    </recommendedName>
</protein>
<proteinExistence type="predicted"/>
<name>A0ABT3H5F7_9RHOB</name>